<gene>
    <name evidence="1" type="ORF">BDBG_01072</name>
</gene>
<name>A0A179UB62_BLAGS</name>
<dbReference type="AlphaFoldDB" id="A0A179UB62"/>
<dbReference type="EMBL" id="GG657449">
    <property type="protein sequence ID" value="OAT04538.1"/>
    <property type="molecule type" value="Genomic_DNA"/>
</dbReference>
<dbReference type="RefSeq" id="XP_031576231.1">
    <property type="nucleotide sequence ID" value="XM_031720175.1"/>
</dbReference>
<dbReference type="VEuPathDB" id="FungiDB:BDBG_01072"/>
<evidence type="ECO:0000313" key="1">
    <source>
        <dbReference type="EMBL" id="OAT04538.1"/>
    </source>
</evidence>
<dbReference type="Proteomes" id="UP000002038">
    <property type="component" value="Unassembled WGS sequence"/>
</dbReference>
<keyword evidence="2" id="KW-1185">Reference proteome</keyword>
<protein>
    <submittedName>
        <fullName evidence="1">Uncharacterized protein</fullName>
    </submittedName>
</protein>
<reference evidence="2" key="1">
    <citation type="journal article" date="2015" name="PLoS Genet.">
        <title>The dynamic genome and transcriptome of the human fungal pathogen Blastomyces and close relative Emmonsia.</title>
        <authorList>
            <person name="Munoz J.F."/>
            <person name="Gauthier G.M."/>
            <person name="Desjardins C.A."/>
            <person name="Gallo J.E."/>
            <person name="Holder J."/>
            <person name="Sullivan T.D."/>
            <person name="Marty A.J."/>
            <person name="Carmen J.C."/>
            <person name="Chen Z."/>
            <person name="Ding L."/>
            <person name="Gujja S."/>
            <person name="Magrini V."/>
            <person name="Misas E."/>
            <person name="Mitreva M."/>
            <person name="Priest M."/>
            <person name="Saif S."/>
            <person name="Whiston E.A."/>
            <person name="Young S."/>
            <person name="Zeng Q."/>
            <person name="Goldman W.E."/>
            <person name="Mardis E.R."/>
            <person name="Taylor J.W."/>
            <person name="McEwen J.G."/>
            <person name="Clay O.K."/>
            <person name="Klein B.S."/>
            <person name="Cuomo C.A."/>
        </authorList>
    </citation>
    <scope>NUCLEOTIDE SEQUENCE [LARGE SCALE GENOMIC DNA]</scope>
    <source>
        <strain evidence="2">SLH14081</strain>
    </source>
</reference>
<sequence length="93" mass="9731">MTSISFLIIIITFGSDPSTHPAENQKHELLVNSLLVFGLLGLAGRGIKNPKGSPRMIGSWSSCVRGSCGIGVCCGAVGTHPNPRARVVAWSLS</sequence>
<dbReference type="GeneID" id="42527991"/>
<organism evidence="1 2">
    <name type="scientific">Blastomyces gilchristii (strain SLH14081)</name>
    <name type="common">Blastomyces dermatitidis</name>
    <dbReference type="NCBI Taxonomy" id="559298"/>
    <lineage>
        <taxon>Eukaryota</taxon>
        <taxon>Fungi</taxon>
        <taxon>Dikarya</taxon>
        <taxon>Ascomycota</taxon>
        <taxon>Pezizomycotina</taxon>
        <taxon>Eurotiomycetes</taxon>
        <taxon>Eurotiomycetidae</taxon>
        <taxon>Onygenales</taxon>
        <taxon>Ajellomycetaceae</taxon>
        <taxon>Blastomyces</taxon>
    </lineage>
</organism>
<evidence type="ECO:0000313" key="2">
    <source>
        <dbReference type="Proteomes" id="UP000002038"/>
    </source>
</evidence>
<dbReference type="KEGG" id="bgh:BDBG_01072"/>
<accession>A0A179UB62</accession>
<proteinExistence type="predicted"/>